<keyword evidence="4" id="KW-0010">Activator</keyword>
<dbReference type="SUPFAM" id="SSF46785">
    <property type="entry name" value="Winged helix' DNA-binding domain"/>
    <property type="match status" value="1"/>
</dbReference>
<evidence type="ECO:0000256" key="2">
    <source>
        <dbReference type="ARBA" id="ARBA00023015"/>
    </source>
</evidence>
<dbReference type="Proteomes" id="UP000610558">
    <property type="component" value="Unassembled WGS sequence"/>
</dbReference>
<keyword evidence="2" id="KW-0805">Transcription regulation</keyword>
<dbReference type="Gene3D" id="3.40.190.10">
    <property type="entry name" value="Periplasmic binding protein-like II"/>
    <property type="match status" value="2"/>
</dbReference>
<evidence type="ECO:0000256" key="5">
    <source>
        <dbReference type="ARBA" id="ARBA00023163"/>
    </source>
</evidence>
<evidence type="ECO:0000256" key="4">
    <source>
        <dbReference type="ARBA" id="ARBA00023159"/>
    </source>
</evidence>
<dbReference type="Pfam" id="PF00126">
    <property type="entry name" value="HTH_1"/>
    <property type="match status" value="1"/>
</dbReference>
<dbReference type="PANTHER" id="PTHR30346:SF26">
    <property type="entry name" value="HYDROGEN PEROXIDE-INDUCIBLE GENES ACTIVATOR"/>
    <property type="match status" value="1"/>
</dbReference>
<accession>A0A927C0B1</accession>
<keyword evidence="3" id="KW-0238">DNA-binding</keyword>
<dbReference type="Pfam" id="PF03466">
    <property type="entry name" value="LysR_substrate"/>
    <property type="match status" value="1"/>
</dbReference>
<evidence type="ECO:0000259" key="6">
    <source>
        <dbReference type="PROSITE" id="PS50931"/>
    </source>
</evidence>
<dbReference type="Gene3D" id="1.10.10.10">
    <property type="entry name" value="Winged helix-like DNA-binding domain superfamily/Winged helix DNA-binding domain"/>
    <property type="match status" value="1"/>
</dbReference>
<dbReference type="PRINTS" id="PR00039">
    <property type="entry name" value="HTHLYSR"/>
</dbReference>
<dbReference type="GO" id="GO:0032993">
    <property type="term" value="C:protein-DNA complex"/>
    <property type="evidence" value="ECO:0007669"/>
    <property type="project" value="TreeGrafter"/>
</dbReference>
<evidence type="ECO:0000313" key="7">
    <source>
        <dbReference type="EMBL" id="MBD2857532.1"/>
    </source>
</evidence>
<dbReference type="InterPro" id="IPR005119">
    <property type="entry name" value="LysR_subst-bd"/>
</dbReference>
<dbReference type="RefSeq" id="WP_190761769.1">
    <property type="nucleotide sequence ID" value="NZ_JACXLD010000001.1"/>
</dbReference>
<dbReference type="CDD" id="cd08411">
    <property type="entry name" value="PBP2_OxyR"/>
    <property type="match status" value="1"/>
</dbReference>
<comment type="similarity">
    <text evidence="1">Belongs to the LysR transcriptional regulatory family.</text>
</comment>
<dbReference type="InterPro" id="IPR000847">
    <property type="entry name" value="LysR_HTH_N"/>
</dbReference>
<gene>
    <name evidence="7" type="ORF">IB286_00835</name>
</gene>
<evidence type="ECO:0000256" key="1">
    <source>
        <dbReference type="ARBA" id="ARBA00009437"/>
    </source>
</evidence>
<feature type="domain" description="HTH lysR-type" evidence="6">
    <location>
        <begin position="8"/>
        <end position="65"/>
    </location>
</feature>
<dbReference type="SUPFAM" id="SSF53850">
    <property type="entry name" value="Periplasmic binding protein-like II"/>
    <property type="match status" value="1"/>
</dbReference>
<protein>
    <submittedName>
        <fullName evidence="7">Hydrogen peroxide-inducible genes activator</fullName>
    </submittedName>
</protein>
<evidence type="ECO:0000256" key="3">
    <source>
        <dbReference type="ARBA" id="ARBA00023125"/>
    </source>
</evidence>
<dbReference type="InterPro" id="IPR036390">
    <property type="entry name" value="WH_DNA-bd_sf"/>
</dbReference>
<keyword evidence="5" id="KW-0804">Transcription</keyword>
<dbReference type="PROSITE" id="PS50931">
    <property type="entry name" value="HTH_LYSR"/>
    <property type="match status" value="1"/>
</dbReference>
<dbReference type="FunFam" id="1.10.10.10:FF:000001">
    <property type="entry name" value="LysR family transcriptional regulator"/>
    <property type="match status" value="1"/>
</dbReference>
<dbReference type="EMBL" id="JACXLD010000001">
    <property type="protein sequence ID" value="MBD2857532.1"/>
    <property type="molecule type" value="Genomic_DNA"/>
</dbReference>
<proteinExistence type="inferred from homology"/>
<dbReference type="InterPro" id="IPR036388">
    <property type="entry name" value="WH-like_DNA-bd_sf"/>
</dbReference>
<name>A0A927C0B1_9GAMM</name>
<reference evidence="7" key="1">
    <citation type="submission" date="2020-09" db="EMBL/GenBank/DDBJ databases">
        <authorList>
            <person name="Yoon J.-W."/>
        </authorList>
    </citation>
    <scope>NUCLEOTIDE SEQUENCE</scope>
    <source>
        <strain evidence="7">KMU-158</strain>
    </source>
</reference>
<keyword evidence="8" id="KW-1185">Reference proteome</keyword>
<comment type="caution">
    <text evidence="7">The sequence shown here is derived from an EMBL/GenBank/DDBJ whole genome shotgun (WGS) entry which is preliminary data.</text>
</comment>
<dbReference type="PANTHER" id="PTHR30346">
    <property type="entry name" value="TRANSCRIPTIONAL DUAL REGULATOR HCAR-RELATED"/>
    <property type="match status" value="1"/>
</dbReference>
<evidence type="ECO:0000313" key="8">
    <source>
        <dbReference type="Proteomes" id="UP000610558"/>
    </source>
</evidence>
<dbReference type="GO" id="GO:0003677">
    <property type="term" value="F:DNA binding"/>
    <property type="evidence" value="ECO:0007669"/>
    <property type="project" value="UniProtKB-KW"/>
</dbReference>
<sequence length="311" mass="34760">MFLKSEAISLKQLQYFEAVASLENFRRAADQLGISQPALTTQIAALEEKLGLQLFERSRSGTLLSPAGRELLPHARQVLLKLNTFIEAADMLGETHQITYRLGVPPTVGPYLLPNVLPGLHQRYQKLKLYVREDGPTAIQRDLLMGSYDFAILPLPVSSDDLVVEPLFTEPLKLVVSSENPLAGLPLVPPGKLRAERILTLQEHHHFHHQVKDICSRVGAELLSDYEGTSLDTLRQMVVMGMGSAFLPGLYVHSEMHKPEALWVTEVEGLPIRRQHALVWRAGAPNRIFFRELAASLKEMIEARLGKVVMV</sequence>
<dbReference type="AlphaFoldDB" id="A0A927C0B1"/>
<organism evidence="7 8">
    <name type="scientific">Spongiibacter pelagi</name>
    <dbReference type="NCBI Taxonomy" id="2760804"/>
    <lineage>
        <taxon>Bacteria</taxon>
        <taxon>Pseudomonadati</taxon>
        <taxon>Pseudomonadota</taxon>
        <taxon>Gammaproteobacteria</taxon>
        <taxon>Cellvibrionales</taxon>
        <taxon>Spongiibacteraceae</taxon>
        <taxon>Spongiibacter</taxon>
    </lineage>
</organism>
<dbReference type="GO" id="GO:0003700">
    <property type="term" value="F:DNA-binding transcription factor activity"/>
    <property type="evidence" value="ECO:0007669"/>
    <property type="project" value="InterPro"/>
</dbReference>